<reference evidence="1 2" key="1">
    <citation type="submission" date="2015-01" db="EMBL/GenBank/DDBJ databases">
        <title>Genome Sequencing of Rickettsiales.</title>
        <authorList>
            <person name="Daugherty S.C."/>
            <person name="Su Q."/>
            <person name="Abolude K."/>
            <person name="Beier-Sexton M."/>
            <person name="Carlyon J.A."/>
            <person name="Carter R."/>
            <person name="Day N.P."/>
            <person name="Dumler S.J."/>
            <person name="Dyachenko V."/>
            <person name="Godinez A."/>
            <person name="Kurtti T.J."/>
            <person name="Lichay M."/>
            <person name="Mullins K.E."/>
            <person name="Ott S."/>
            <person name="Pappas-Brown V."/>
            <person name="Paris D.H."/>
            <person name="Patel P."/>
            <person name="Richards A.L."/>
            <person name="Sadzewicz L."/>
            <person name="Sears K."/>
            <person name="Seidman D."/>
            <person name="Sengamalay N."/>
            <person name="Stenos J."/>
            <person name="Tallon L.J."/>
            <person name="Vincent G."/>
            <person name="Fraser C.M."/>
            <person name="Munderloh U."/>
            <person name="Dunning-Hotopp J.C."/>
        </authorList>
    </citation>
    <scope>NUCLEOTIDE SEQUENCE [LARGE SCALE GENOMIC DNA]</scope>
    <source>
        <strain evidence="1 2">UT144</strain>
    </source>
</reference>
<sequence length="128" mass="15262">MDNLEQIFHIWQVLYAKDQDPKLVIEEFFHEDYTQSINGIILNRVEYIRHVIEQRKNIQTMEFECKIHMSQNDKLFILYDAKGTNTEGDEIIAEVISYFEFNDQKIFKIHGQVYLLKGNPSDVDMSQE</sequence>
<evidence type="ECO:0000313" key="2">
    <source>
        <dbReference type="Proteomes" id="UP000033580"/>
    </source>
</evidence>
<proteinExistence type="predicted"/>
<comment type="caution">
    <text evidence="1">The sequence shown here is derived from an EMBL/GenBank/DDBJ whole genome shotgun (WGS) entry which is preliminary data.</text>
</comment>
<gene>
    <name evidence="1" type="ORF">OTUT144_0048</name>
</gene>
<dbReference type="InterPro" id="IPR032710">
    <property type="entry name" value="NTF2-like_dom_sf"/>
</dbReference>
<dbReference type="Gene3D" id="3.10.450.50">
    <property type="match status" value="1"/>
</dbReference>
<name>A0A0F3RNL4_ORITS</name>
<organism evidence="1 2">
    <name type="scientific">Orientia tsutsugamushi str. UT144</name>
    <dbReference type="NCBI Taxonomy" id="1441384"/>
    <lineage>
        <taxon>Bacteria</taxon>
        <taxon>Pseudomonadati</taxon>
        <taxon>Pseudomonadota</taxon>
        <taxon>Alphaproteobacteria</taxon>
        <taxon>Rickettsiales</taxon>
        <taxon>Rickettsiaceae</taxon>
        <taxon>Rickettsieae</taxon>
        <taxon>Orientia</taxon>
    </lineage>
</organism>
<dbReference type="PATRIC" id="fig|1441384.3.peg.1078"/>
<evidence type="ECO:0000313" key="1">
    <source>
        <dbReference type="EMBL" id="KJW07878.1"/>
    </source>
</evidence>
<protein>
    <recommendedName>
        <fullName evidence="3">SnoaL-like domain-containing protein</fullName>
    </recommendedName>
</protein>
<dbReference type="EMBL" id="LAOR01000002">
    <property type="protein sequence ID" value="KJW07878.1"/>
    <property type="molecule type" value="Genomic_DNA"/>
</dbReference>
<dbReference type="Proteomes" id="UP000033580">
    <property type="component" value="Unassembled WGS sequence"/>
</dbReference>
<evidence type="ECO:0008006" key="3">
    <source>
        <dbReference type="Google" id="ProtNLM"/>
    </source>
</evidence>
<accession>A0A0F3RNL4</accession>
<dbReference type="AlphaFoldDB" id="A0A0F3RNL4"/>
<dbReference type="SUPFAM" id="SSF54427">
    <property type="entry name" value="NTF2-like"/>
    <property type="match status" value="1"/>
</dbReference>